<keyword evidence="3" id="KW-1185">Reference proteome</keyword>
<keyword evidence="1" id="KW-0472">Membrane</keyword>
<evidence type="ECO:0000256" key="1">
    <source>
        <dbReference type="SAM" id="Phobius"/>
    </source>
</evidence>
<comment type="caution">
    <text evidence="2">The sequence shown here is derived from an EMBL/GenBank/DDBJ whole genome shotgun (WGS) entry which is preliminary data.</text>
</comment>
<name>A0ABD0Z9Q8_9HEMI</name>
<keyword evidence="1" id="KW-1133">Transmembrane helix</keyword>
<sequence>MASKRRNMSCQNKKHDTIIALNFGVLLQPGHWRSYTPVEYAPLKLRKPRFYCSFTSSSSEKRFHPIFISVWCKGDVAQQSRVAEASCPHPANKYPAKSSSFTARPMQRILNTFRSALPCPKGSAGSCLEAREAHEDDRVNRRGYMRNVAGDADRRVSEGLSDREWCVGSSRLAMGLATVGCLLLAVTLTMGCLLVAHKNGSSSAPILDLASSCCCGPPLCPDHSHQDTRFLVMRPHSPISLWIFDGKCCTIRMGKAYESTQSASGLIGWEHVAAEEETNTRILFESVSRGR</sequence>
<feature type="transmembrane region" description="Helical" evidence="1">
    <location>
        <begin position="172"/>
        <end position="196"/>
    </location>
</feature>
<dbReference type="EMBL" id="JBFDAA010000005">
    <property type="protein sequence ID" value="KAL1132074.1"/>
    <property type="molecule type" value="Genomic_DNA"/>
</dbReference>
<reference evidence="2 3" key="1">
    <citation type="submission" date="2024-07" db="EMBL/GenBank/DDBJ databases">
        <title>Chromosome-level genome assembly of the water stick insect Ranatra chinensis (Heteroptera: Nepidae).</title>
        <authorList>
            <person name="Liu X."/>
        </authorList>
    </citation>
    <scope>NUCLEOTIDE SEQUENCE [LARGE SCALE GENOMIC DNA]</scope>
    <source>
        <strain evidence="2">Cailab_2021Rc</strain>
        <tissue evidence="2">Muscle</tissue>
    </source>
</reference>
<accession>A0ABD0Z9Q8</accession>
<protein>
    <submittedName>
        <fullName evidence="2">Uncharacterized protein</fullName>
    </submittedName>
</protein>
<organism evidence="2 3">
    <name type="scientific">Ranatra chinensis</name>
    <dbReference type="NCBI Taxonomy" id="642074"/>
    <lineage>
        <taxon>Eukaryota</taxon>
        <taxon>Metazoa</taxon>
        <taxon>Ecdysozoa</taxon>
        <taxon>Arthropoda</taxon>
        <taxon>Hexapoda</taxon>
        <taxon>Insecta</taxon>
        <taxon>Pterygota</taxon>
        <taxon>Neoptera</taxon>
        <taxon>Paraneoptera</taxon>
        <taxon>Hemiptera</taxon>
        <taxon>Heteroptera</taxon>
        <taxon>Panheteroptera</taxon>
        <taxon>Nepomorpha</taxon>
        <taxon>Nepidae</taxon>
        <taxon>Ranatrinae</taxon>
        <taxon>Ranatra</taxon>
    </lineage>
</organism>
<gene>
    <name evidence="2" type="ORF">AAG570_010032</name>
</gene>
<dbReference type="AlphaFoldDB" id="A0ABD0Z9Q8"/>
<dbReference type="Proteomes" id="UP001558652">
    <property type="component" value="Unassembled WGS sequence"/>
</dbReference>
<keyword evidence="1" id="KW-0812">Transmembrane</keyword>
<evidence type="ECO:0000313" key="2">
    <source>
        <dbReference type="EMBL" id="KAL1132074.1"/>
    </source>
</evidence>
<proteinExistence type="predicted"/>
<evidence type="ECO:0000313" key="3">
    <source>
        <dbReference type="Proteomes" id="UP001558652"/>
    </source>
</evidence>